<accession>A0A7H0LED9</accession>
<evidence type="ECO:0000259" key="1">
    <source>
        <dbReference type="PROSITE" id="PS51186"/>
    </source>
</evidence>
<dbReference type="PANTHER" id="PTHR43792:SF1">
    <property type="entry name" value="N-ACETYLTRANSFERASE DOMAIN-CONTAINING PROTEIN"/>
    <property type="match status" value="1"/>
</dbReference>
<evidence type="ECO:0000313" key="2">
    <source>
        <dbReference type="EMBL" id="QNQ08042.1"/>
    </source>
</evidence>
<dbReference type="Proteomes" id="UP000516148">
    <property type="component" value="Chromosome"/>
</dbReference>
<dbReference type="Pfam" id="PF13302">
    <property type="entry name" value="Acetyltransf_3"/>
    <property type="match status" value="1"/>
</dbReference>
<dbReference type="AlphaFoldDB" id="A0A7H0LED9"/>
<dbReference type="RefSeq" id="WP_187760373.1">
    <property type="nucleotide sequence ID" value="NZ_CP061038.1"/>
</dbReference>
<reference evidence="2 3" key="1">
    <citation type="submission" date="2020-09" db="EMBL/GenBank/DDBJ databases">
        <title>Sphingomonas sp., a new species isolated from pork steak.</title>
        <authorList>
            <person name="Heidler von Heilborn D."/>
        </authorList>
    </citation>
    <scope>NUCLEOTIDE SEQUENCE [LARGE SCALE GENOMIC DNA]</scope>
    <source>
        <strain evidence="3">S8-3T</strain>
    </source>
</reference>
<keyword evidence="2" id="KW-0808">Transferase</keyword>
<dbReference type="SUPFAM" id="SSF55729">
    <property type="entry name" value="Acyl-CoA N-acyltransferases (Nat)"/>
    <property type="match status" value="1"/>
</dbReference>
<dbReference type="EMBL" id="CP061038">
    <property type="protein sequence ID" value="QNQ08042.1"/>
    <property type="molecule type" value="Genomic_DNA"/>
</dbReference>
<name>A0A7H0LED9_9SPHN</name>
<sequence length="177" mass="20385">MTDVQWFESERLVMRPQRIEDAEALFEAYRDAELMQWWSSAPHVSVEETRNYLLPMLEGGDWRGWAITLKGDDRAIGTIAAGKRRTGVVEIGYMLVRSAWGQGYAHEAVTRLLDLLFVEEGNRRVFADTDPDNVASNALLERLGFTREARLRGEWETHIGVRDSFIWGLLRDEWKAA</sequence>
<dbReference type="PROSITE" id="PS51186">
    <property type="entry name" value="GNAT"/>
    <property type="match status" value="1"/>
</dbReference>
<dbReference type="GO" id="GO:0016747">
    <property type="term" value="F:acyltransferase activity, transferring groups other than amino-acyl groups"/>
    <property type="evidence" value="ECO:0007669"/>
    <property type="project" value="InterPro"/>
</dbReference>
<gene>
    <name evidence="2" type="ORF">H3Z74_14785</name>
</gene>
<dbReference type="InterPro" id="IPR051531">
    <property type="entry name" value="N-acetyltransferase"/>
</dbReference>
<proteinExistence type="predicted"/>
<dbReference type="Gene3D" id="3.40.630.30">
    <property type="match status" value="1"/>
</dbReference>
<evidence type="ECO:0000313" key="3">
    <source>
        <dbReference type="Proteomes" id="UP000516148"/>
    </source>
</evidence>
<keyword evidence="3" id="KW-1185">Reference proteome</keyword>
<feature type="domain" description="N-acetyltransferase" evidence="1">
    <location>
        <begin position="24"/>
        <end position="172"/>
    </location>
</feature>
<dbReference type="KEGG" id="spap:H3Z74_14785"/>
<dbReference type="InterPro" id="IPR000182">
    <property type="entry name" value="GNAT_dom"/>
</dbReference>
<dbReference type="InterPro" id="IPR016181">
    <property type="entry name" value="Acyl_CoA_acyltransferase"/>
</dbReference>
<dbReference type="PANTHER" id="PTHR43792">
    <property type="entry name" value="GNAT FAMILY, PUTATIVE (AFU_ORTHOLOGUE AFUA_3G00765)-RELATED-RELATED"/>
    <property type="match status" value="1"/>
</dbReference>
<organism evidence="2 3">
    <name type="scientific">Sphingomonas alpina</name>
    <dbReference type="NCBI Taxonomy" id="653931"/>
    <lineage>
        <taxon>Bacteria</taxon>
        <taxon>Pseudomonadati</taxon>
        <taxon>Pseudomonadota</taxon>
        <taxon>Alphaproteobacteria</taxon>
        <taxon>Sphingomonadales</taxon>
        <taxon>Sphingomonadaceae</taxon>
        <taxon>Sphingomonas</taxon>
    </lineage>
</organism>
<protein>
    <submittedName>
        <fullName evidence="2">GNAT family N-acetyltransferase</fullName>
    </submittedName>
</protein>